<proteinExistence type="predicted"/>
<protein>
    <submittedName>
        <fullName evidence="1">Uncharacterized protein</fullName>
    </submittedName>
</protein>
<name>A0A916NEF5_9BACT</name>
<organism evidence="1 2">
    <name type="scientific">Dyadobacter helix</name>
    <dbReference type="NCBI Taxonomy" id="2822344"/>
    <lineage>
        <taxon>Bacteria</taxon>
        <taxon>Pseudomonadati</taxon>
        <taxon>Bacteroidota</taxon>
        <taxon>Cytophagia</taxon>
        <taxon>Cytophagales</taxon>
        <taxon>Spirosomataceae</taxon>
        <taxon>Dyadobacter</taxon>
    </lineage>
</organism>
<evidence type="ECO:0000313" key="1">
    <source>
        <dbReference type="EMBL" id="CAG5016184.1"/>
    </source>
</evidence>
<accession>A0A916NEF5</accession>
<gene>
    <name evidence="1" type="ORF">DYBT9275_05493</name>
</gene>
<evidence type="ECO:0000313" key="2">
    <source>
        <dbReference type="Proteomes" id="UP000680038"/>
    </source>
</evidence>
<keyword evidence="2" id="KW-1185">Reference proteome</keyword>
<comment type="caution">
    <text evidence="1">The sequence shown here is derived from an EMBL/GenBank/DDBJ whole genome shotgun (WGS) entry which is preliminary data.</text>
</comment>
<dbReference type="Proteomes" id="UP000680038">
    <property type="component" value="Unassembled WGS sequence"/>
</dbReference>
<dbReference type="AlphaFoldDB" id="A0A916NEF5"/>
<sequence>MHNLRANFKKLLTTAKSVFQGDINEQGNFQFYPNKPKMSDIEIVALSCLAESLSKDSENWLF</sequence>
<dbReference type="EMBL" id="CAJRAF010000004">
    <property type="protein sequence ID" value="CAG5016184.1"/>
    <property type="molecule type" value="Genomic_DNA"/>
</dbReference>
<reference evidence="1" key="1">
    <citation type="submission" date="2021-04" db="EMBL/GenBank/DDBJ databases">
        <authorList>
            <person name="Rodrigo-Torres L."/>
            <person name="Arahal R. D."/>
            <person name="Lucena T."/>
        </authorList>
    </citation>
    <scope>NUCLEOTIDE SEQUENCE</scope>
    <source>
        <strain evidence="1">CECT 9275</strain>
    </source>
</reference>